<gene>
    <name evidence="1" type="ORF">METZ01_LOCUS163974</name>
</gene>
<dbReference type="EMBL" id="UINC01029047">
    <property type="protein sequence ID" value="SVB11120.1"/>
    <property type="molecule type" value="Genomic_DNA"/>
</dbReference>
<dbReference type="Gene3D" id="3.40.630.10">
    <property type="entry name" value="Zn peptidases"/>
    <property type="match status" value="1"/>
</dbReference>
<feature type="non-terminal residue" evidence="1">
    <location>
        <position position="187"/>
    </location>
</feature>
<evidence type="ECO:0008006" key="2">
    <source>
        <dbReference type="Google" id="ProtNLM"/>
    </source>
</evidence>
<protein>
    <recommendedName>
        <fullName evidence="2">PA domain-containing protein</fullName>
    </recommendedName>
</protein>
<name>A0A382BBA1_9ZZZZ</name>
<sequence>MNKFCLHLIPILSALVMTAFFGVSKSVAQQGPEIERADVERIVSTLASDDMQGRRAFSEYAVRAAEYLAGEFEAAGLESPEGDDYLQHFSAQTVTYRNARVTVDGRALSPDRVLVSPGVASFSWSTGDAEVIVVGPDDEPIEALSIASTVGIDALILMNTIHEERLRQLAPMIRRPVRTLSGSPGRT</sequence>
<accession>A0A382BBA1</accession>
<proteinExistence type="predicted"/>
<organism evidence="1">
    <name type="scientific">marine metagenome</name>
    <dbReference type="NCBI Taxonomy" id="408172"/>
    <lineage>
        <taxon>unclassified sequences</taxon>
        <taxon>metagenomes</taxon>
        <taxon>ecological metagenomes</taxon>
    </lineage>
</organism>
<dbReference type="AlphaFoldDB" id="A0A382BBA1"/>
<reference evidence="1" key="1">
    <citation type="submission" date="2018-05" db="EMBL/GenBank/DDBJ databases">
        <authorList>
            <person name="Lanie J.A."/>
            <person name="Ng W.-L."/>
            <person name="Kazmierczak K.M."/>
            <person name="Andrzejewski T.M."/>
            <person name="Davidsen T.M."/>
            <person name="Wayne K.J."/>
            <person name="Tettelin H."/>
            <person name="Glass J.I."/>
            <person name="Rusch D."/>
            <person name="Podicherti R."/>
            <person name="Tsui H.-C.T."/>
            <person name="Winkler M.E."/>
        </authorList>
    </citation>
    <scope>NUCLEOTIDE SEQUENCE</scope>
</reference>
<evidence type="ECO:0000313" key="1">
    <source>
        <dbReference type="EMBL" id="SVB11120.1"/>
    </source>
</evidence>
<dbReference type="SUPFAM" id="SSF53187">
    <property type="entry name" value="Zn-dependent exopeptidases"/>
    <property type="match status" value="1"/>
</dbReference>